<dbReference type="GO" id="GO:0008233">
    <property type="term" value="F:peptidase activity"/>
    <property type="evidence" value="ECO:0007669"/>
    <property type="project" value="UniProtKB-KW"/>
</dbReference>
<sequence>KKGIALFKYGNKIGGADVIFGEEGDSTLLGAFTLEALGLMLDPLKRELKQLPMVLA</sequence>
<accession>A0A2M6ZEQ5</accession>
<name>A0A2M6ZEQ5_9BACT</name>
<keyword evidence="1" id="KW-0645">Protease</keyword>
<keyword evidence="1" id="KW-0378">Hydrolase</keyword>
<comment type="caution">
    <text evidence="1">The sequence shown here is derived from an EMBL/GenBank/DDBJ whole genome shotgun (WGS) entry which is preliminary data.</text>
</comment>
<proteinExistence type="predicted"/>
<evidence type="ECO:0000313" key="2">
    <source>
        <dbReference type="Proteomes" id="UP000229227"/>
    </source>
</evidence>
<organism evidence="1 2">
    <name type="scientific">Candidatus Desantisbacteria bacterium CG07_land_8_20_14_0_80_39_15</name>
    <dbReference type="NCBI Taxonomy" id="1974549"/>
    <lineage>
        <taxon>Bacteria</taxon>
        <taxon>Candidatus Desantisiibacteriota</taxon>
    </lineage>
</organism>
<dbReference type="EMBL" id="PEWN01000120">
    <property type="protein sequence ID" value="PIU50870.1"/>
    <property type="molecule type" value="Genomic_DNA"/>
</dbReference>
<dbReference type="GO" id="GO:0006508">
    <property type="term" value="P:proteolysis"/>
    <property type="evidence" value="ECO:0007669"/>
    <property type="project" value="UniProtKB-KW"/>
</dbReference>
<protein>
    <submittedName>
        <fullName evidence="1">Aspartyl protease</fullName>
    </submittedName>
</protein>
<feature type="non-terminal residue" evidence="1">
    <location>
        <position position="1"/>
    </location>
</feature>
<dbReference type="AlphaFoldDB" id="A0A2M6ZEQ5"/>
<reference evidence="2" key="1">
    <citation type="submission" date="2017-09" db="EMBL/GenBank/DDBJ databases">
        <title>Depth-based differentiation of microbial function through sediment-hosted aquifers and enrichment of novel symbionts in the deep terrestrial subsurface.</title>
        <authorList>
            <person name="Probst A.J."/>
            <person name="Ladd B."/>
            <person name="Jarett J.K."/>
            <person name="Geller-Mcgrath D.E."/>
            <person name="Sieber C.M.K."/>
            <person name="Emerson J.B."/>
            <person name="Anantharaman K."/>
            <person name="Thomas B.C."/>
            <person name="Malmstrom R."/>
            <person name="Stieglmeier M."/>
            <person name="Klingl A."/>
            <person name="Woyke T."/>
            <person name="Ryan C.M."/>
            <person name="Banfield J.F."/>
        </authorList>
    </citation>
    <scope>NUCLEOTIDE SEQUENCE [LARGE SCALE GENOMIC DNA]</scope>
</reference>
<evidence type="ECO:0000313" key="1">
    <source>
        <dbReference type="EMBL" id="PIU50870.1"/>
    </source>
</evidence>
<gene>
    <name evidence="1" type="ORF">COS91_07395</name>
</gene>
<dbReference type="Proteomes" id="UP000229227">
    <property type="component" value="Unassembled WGS sequence"/>
</dbReference>